<dbReference type="Pfam" id="PF01761">
    <property type="entry name" value="DHQ_synthase"/>
    <property type="match status" value="1"/>
</dbReference>
<evidence type="ECO:0000259" key="1">
    <source>
        <dbReference type="Pfam" id="PF01761"/>
    </source>
</evidence>
<evidence type="ECO:0000313" key="3">
    <source>
        <dbReference type="Proteomes" id="UP000688137"/>
    </source>
</evidence>
<protein>
    <recommendedName>
        <fullName evidence="1">3-dehydroquinate synthase N-terminal domain-containing protein</fullName>
    </recommendedName>
</protein>
<keyword evidence="3" id="KW-1185">Reference proteome</keyword>
<organism evidence="2 3">
    <name type="scientific">Paramecium primaurelia</name>
    <dbReference type="NCBI Taxonomy" id="5886"/>
    <lineage>
        <taxon>Eukaryota</taxon>
        <taxon>Sar</taxon>
        <taxon>Alveolata</taxon>
        <taxon>Ciliophora</taxon>
        <taxon>Intramacronucleata</taxon>
        <taxon>Oligohymenophorea</taxon>
        <taxon>Peniculida</taxon>
        <taxon>Parameciidae</taxon>
        <taxon>Paramecium</taxon>
    </lineage>
</organism>
<dbReference type="InterPro" id="IPR030960">
    <property type="entry name" value="DHQS/DOIS_N"/>
</dbReference>
<sequence>MKQQNTCLAKDFVDKIQQLQLEKEQLLTQWDFIQHIYERVLYIQLFNRIIFILIPTQMLGMLDASDGQKTVINNIYCNNQLGVLNDPHRIKIVQLIFAIIRQKKYSNQFSRNHQNNSLF</sequence>
<name>A0A8S1KCS1_PARPR</name>
<comment type="caution">
    <text evidence="2">The sequence shown here is derived from an EMBL/GenBank/DDBJ whole genome shotgun (WGS) entry which is preliminary data.</text>
</comment>
<feature type="domain" description="3-dehydroquinate synthase N-terminal" evidence="1">
    <location>
        <begin position="49"/>
        <end position="103"/>
    </location>
</feature>
<dbReference type="AlphaFoldDB" id="A0A8S1KCS1"/>
<dbReference type="Proteomes" id="UP000688137">
    <property type="component" value="Unassembled WGS sequence"/>
</dbReference>
<proteinExistence type="predicted"/>
<reference evidence="2" key="1">
    <citation type="submission" date="2021-01" db="EMBL/GenBank/DDBJ databases">
        <authorList>
            <consortium name="Genoscope - CEA"/>
            <person name="William W."/>
        </authorList>
    </citation>
    <scope>NUCLEOTIDE SEQUENCE</scope>
</reference>
<dbReference type="EMBL" id="CAJJDM010000016">
    <property type="protein sequence ID" value="CAD8052151.1"/>
    <property type="molecule type" value="Genomic_DNA"/>
</dbReference>
<accession>A0A8S1KCS1</accession>
<evidence type="ECO:0000313" key="2">
    <source>
        <dbReference type="EMBL" id="CAD8052151.1"/>
    </source>
</evidence>
<gene>
    <name evidence="2" type="ORF">PPRIM_AZ9-3.1.T0190039</name>
</gene>